<organism evidence="4 5">
    <name type="scientific">Methylocella silvestris (strain DSM 15510 / CIP 108128 / LMG 27833 / NCIMB 13906 / BL2)</name>
    <dbReference type="NCBI Taxonomy" id="395965"/>
    <lineage>
        <taxon>Bacteria</taxon>
        <taxon>Pseudomonadati</taxon>
        <taxon>Pseudomonadota</taxon>
        <taxon>Alphaproteobacteria</taxon>
        <taxon>Hyphomicrobiales</taxon>
        <taxon>Beijerinckiaceae</taxon>
        <taxon>Methylocella</taxon>
    </lineage>
</organism>
<dbReference type="InterPro" id="IPR029063">
    <property type="entry name" value="SAM-dependent_MTases_sf"/>
</dbReference>
<evidence type="ECO:0000256" key="1">
    <source>
        <dbReference type="ARBA" id="ARBA00022603"/>
    </source>
</evidence>
<dbReference type="Pfam" id="PF08241">
    <property type="entry name" value="Methyltransf_11"/>
    <property type="match status" value="1"/>
</dbReference>
<dbReference type="eggNOG" id="COG2226">
    <property type="taxonomic scope" value="Bacteria"/>
</dbReference>
<proteinExistence type="predicted"/>
<keyword evidence="5" id="KW-1185">Reference proteome</keyword>
<gene>
    <name evidence="4" type="ordered locus">Msil_2968</name>
</gene>
<dbReference type="AlphaFoldDB" id="B8EIR2"/>
<dbReference type="SUPFAM" id="SSF53335">
    <property type="entry name" value="S-adenosyl-L-methionine-dependent methyltransferases"/>
    <property type="match status" value="1"/>
</dbReference>
<dbReference type="PANTHER" id="PTHR13090">
    <property type="entry name" value="ARGININE-HYDROXYLASE NDUFAF5, MITOCHONDRIAL"/>
    <property type="match status" value="1"/>
</dbReference>
<dbReference type="HOGENOM" id="CLU_046586_0_3_5"/>
<dbReference type="RefSeq" id="WP_012591948.1">
    <property type="nucleotide sequence ID" value="NC_011666.1"/>
</dbReference>
<dbReference type="STRING" id="395965.Msil_2968"/>
<dbReference type="GO" id="GO:0032259">
    <property type="term" value="P:methylation"/>
    <property type="evidence" value="ECO:0007669"/>
    <property type="project" value="UniProtKB-KW"/>
</dbReference>
<dbReference type="KEGG" id="msl:Msil_2968"/>
<dbReference type="Proteomes" id="UP000002257">
    <property type="component" value="Chromosome"/>
</dbReference>
<dbReference type="InterPro" id="IPR013216">
    <property type="entry name" value="Methyltransf_11"/>
</dbReference>
<dbReference type="EMBL" id="CP001280">
    <property type="protein sequence ID" value="ACK51879.1"/>
    <property type="molecule type" value="Genomic_DNA"/>
</dbReference>
<evidence type="ECO:0000313" key="5">
    <source>
        <dbReference type="Proteomes" id="UP000002257"/>
    </source>
</evidence>
<protein>
    <submittedName>
        <fullName evidence="4">Methyltransferase type 11</fullName>
    </submittedName>
</protein>
<feature type="domain" description="Methyltransferase type 11" evidence="3">
    <location>
        <begin position="95"/>
        <end position="142"/>
    </location>
</feature>
<keyword evidence="2 4" id="KW-0808">Transferase</keyword>
<dbReference type="GO" id="GO:0008757">
    <property type="term" value="F:S-adenosylmethionine-dependent methyltransferase activity"/>
    <property type="evidence" value="ECO:0007669"/>
    <property type="project" value="InterPro"/>
</dbReference>
<evidence type="ECO:0000259" key="3">
    <source>
        <dbReference type="Pfam" id="PF08241"/>
    </source>
</evidence>
<sequence length="299" mass="32129">MLGMAAPLSANAIFDRALLRRRFLRAARSGFEDFLLQAVIDGVCERLTLVMRPFPTAADIGTPSPELARRLAGEGRVVTRMAPIAAALGGCGLRLVGDEEALPFQEASFDLAVSALNLQSVNDLPGALIQIRRALKADGLFLGCLLGGRTLHELRSALAVAETEVSGGTSPRVAPFADVRDMGGLLQRAGFALPVADSETTIVRYRDLFALMADLRAMGATNALVARRRLLARRALFHRAAEIYAERFSDADGRIRATFDLVFISGWAPHESQQKPLRPGSAQMRLADALGGAKPPETQ</sequence>
<reference evidence="4 5" key="1">
    <citation type="journal article" date="2010" name="J. Bacteriol.">
        <title>Complete genome sequence of the aerobic facultative methanotroph Methylocella silvestris BL2.</title>
        <authorList>
            <person name="Chen Y."/>
            <person name="Crombie A."/>
            <person name="Rahman M.T."/>
            <person name="Dedysh S.N."/>
            <person name="Liesack W."/>
            <person name="Stott M.B."/>
            <person name="Alam M."/>
            <person name="Theisen A.R."/>
            <person name="Murrell J.C."/>
            <person name="Dunfield P.F."/>
        </authorList>
    </citation>
    <scope>NUCLEOTIDE SEQUENCE [LARGE SCALE GENOMIC DNA]</scope>
    <source>
        <strain evidence="5">DSM 15510 / CIP 108128 / LMG 27833 / NCIMB 13906 / BL2</strain>
    </source>
</reference>
<evidence type="ECO:0000313" key="4">
    <source>
        <dbReference type="EMBL" id="ACK51879.1"/>
    </source>
</evidence>
<dbReference type="PANTHER" id="PTHR13090:SF1">
    <property type="entry name" value="ARGININE-HYDROXYLASE NDUFAF5, MITOCHONDRIAL"/>
    <property type="match status" value="1"/>
</dbReference>
<evidence type="ECO:0000256" key="2">
    <source>
        <dbReference type="ARBA" id="ARBA00022679"/>
    </source>
</evidence>
<dbReference type="InterPro" id="IPR050602">
    <property type="entry name" value="Malonyl-ACP_OMT"/>
</dbReference>
<accession>B8EIR2</accession>
<keyword evidence="1 4" id="KW-0489">Methyltransferase</keyword>
<name>B8EIR2_METSB</name>
<dbReference type="Gene3D" id="3.40.50.150">
    <property type="entry name" value="Vaccinia Virus protein VP39"/>
    <property type="match status" value="1"/>
</dbReference>